<dbReference type="CDD" id="cd06185">
    <property type="entry name" value="PDR_like"/>
    <property type="match status" value="1"/>
</dbReference>
<dbReference type="AlphaFoldDB" id="A0A0J1D2C5"/>
<dbReference type="PROSITE" id="PS51085">
    <property type="entry name" value="2FE2S_FER_2"/>
    <property type="match status" value="1"/>
</dbReference>
<dbReference type="Proteomes" id="UP000035963">
    <property type="component" value="Unassembled WGS sequence"/>
</dbReference>
<dbReference type="SUPFAM" id="SSF52343">
    <property type="entry name" value="Ferredoxin reductase-like, C-terminal NADP-linked domain"/>
    <property type="match status" value="1"/>
</dbReference>
<dbReference type="SUPFAM" id="SSF63380">
    <property type="entry name" value="Riboflavin synthase domain-like"/>
    <property type="match status" value="1"/>
</dbReference>
<keyword evidence="6" id="KW-0411">Iron-sulfur</keyword>
<evidence type="ECO:0000256" key="1">
    <source>
        <dbReference type="ARBA" id="ARBA00022630"/>
    </source>
</evidence>
<evidence type="ECO:0000259" key="7">
    <source>
        <dbReference type="PROSITE" id="PS51085"/>
    </source>
</evidence>
<comment type="caution">
    <text evidence="9">The sequence shown here is derived from an EMBL/GenBank/DDBJ whole genome shotgun (WGS) entry which is preliminary data.</text>
</comment>
<dbReference type="InterPro" id="IPR050415">
    <property type="entry name" value="MRET"/>
</dbReference>
<evidence type="ECO:0000256" key="2">
    <source>
        <dbReference type="ARBA" id="ARBA00022714"/>
    </source>
</evidence>
<dbReference type="PROSITE" id="PS00197">
    <property type="entry name" value="2FE2S_FER_1"/>
    <property type="match status" value="1"/>
</dbReference>
<dbReference type="GO" id="GO:0046872">
    <property type="term" value="F:metal ion binding"/>
    <property type="evidence" value="ECO:0007669"/>
    <property type="project" value="UniProtKB-KW"/>
</dbReference>
<keyword evidence="2" id="KW-0001">2Fe-2S</keyword>
<dbReference type="PRINTS" id="PR00409">
    <property type="entry name" value="PHDIOXRDTASE"/>
</dbReference>
<dbReference type="PANTHER" id="PTHR47354:SF1">
    <property type="entry name" value="CARNITINE MONOOXYGENASE REDUCTASE SUBUNIT"/>
    <property type="match status" value="1"/>
</dbReference>
<evidence type="ECO:0000256" key="3">
    <source>
        <dbReference type="ARBA" id="ARBA00022723"/>
    </source>
</evidence>
<evidence type="ECO:0000256" key="4">
    <source>
        <dbReference type="ARBA" id="ARBA00023002"/>
    </source>
</evidence>
<dbReference type="InterPro" id="IPR006058">
    <property type="entry name" value="2Fe2S_fd_BS"/>
</dbReference>
<dbReference type="GO" id="GO:0016491">
    <property type="term" value="F:oxidoreductase activity"/>
    <property type="evidence" value="ECO:0007669"/>
    <property type="project" value="UniProtKB-KW"/>
</dbReference>
<name>A0A0J1D2C5_9BURK</name>
<evidence type="ECO:0000313" key="9">
    <source>
        <dbReference type="EMBL" id="KLU26806.1"/>
    </source>
</evidence>
<dbReference type="CDD" id="cd00207">
    <property type="entry name" value="fer2"/>
    <property type="match status" value="1"/>
</dbReference>
<dbReference type="InterPro" id="IPR039261">
    <property type="entry name" value="FNR_nucleotide-bd"/>
</dbReference>
<evidence type="ECO:0000259" key="8">
    <source>
        <dbReference type="PROSITE" id="PS51384"/>
    </source>
</evidence>
<dbReference type="InterPro" id="IPR001041">
    <property type="entry name" value="2Fe-2S_ferredoxin-type"/>
</dbReference>
<dbReference type="EMBL" id="AEJF01000062">
    <property type="protein sequence ID" value="KLU26806.1"/>
    <property type="molecule type" value="Genomic_DNA"/>
</dbReference>
<dbReference type="InterPro" id="IPR017938">
    <property type="entry name" value="Riboflavin_synthase-like_b-brl"/>
</dbReference>
<keyword evidence="4" id="KW-0560">Oxidoreductase</keyword>
<dbReference type="InterPro" id="IPR012675">
    <property type="entry name" value="Beta-grasp_dom_sf"/>
</dbReference>
<dbReference type="Gene3D" id="3.10.20.30">
    <property type="match status" value="1"/>
</dbReference>
<sequence>MGRIDAIVIETSLLTADIKGIRLAAADSAVLPPADPGAHIDLWLPDGNVRQYSVIERAADGSAYRIAVLREPASRGGSAYVVDQLRVGQRIHVSGPRNNFALDESHDETILIAGGIGITPILPMAMRLAKTGKRFSFNYLGRGRQRTALLDVIDAGPLKDIARLHFSDEHGEADLRGLIRAPRPGAHVYVCGPGRLIDGVLEAASDWPRDTLHFERFAAPAPVATASAAVSFEVELAKSGKVITVRPDQSIMQALRQERVRIDSVCREGICGTCAVPLLAGEAEHRDVIQTDTEKNQNTVIYVCVSRARSARLVLDL</sequence>
<evidence type="ECO:0008006" key="11">
    <source>
        <dbReference type="Google" id="ProtNLM"/>
    </source>
</evidence>
<keyword evidence="1" id="KW-0285">Flavoprotein</keyword>
<dbReference type="GO" id="GO:0051537">
    <property type="term" value="F:2 iron, 2 sulfur cluster binding"/>
    <property type="evidence" value="ECO:0007669"/>
    <property type="project" value="UniProtKB-KW"/>
</dbReference>
<dbReference type="Gene3D" id="3.40.50.80">
    <property type="entry name" value="Nucleotide-binding domain of ferredoxin-NADP reductase (FNR) module"/>
    <property type="match status" value="1"/>
</dbReference>
<gene>
    <name evidence="9" type="ORF">EOS_08460</name>
</gene>
<proteinExistence type="predicted"/>
<organism evidence="9 10">
    <name type="scientific">Caballeronia mineralivorans PML1(12)</name>
    <dbReference type="NCBI Taxonomy" id="908627"/>
    <lineage>
        <taxon>Bacteria</taxon>
        <taxon>Pseudomonadati</taxon>
        <taxon>Pseudomonadota</taxon>
        <taxon>Betaproteobacteria</taxon>
        <taxon>Burkholderiales</taxon>
        <taxon>Burkholderiaceae</taxon>
        <taxon>Caballeronia</taxon>
    </lineage>
</organism>
<protein>
    <recommendedName>
        <fullName evidence="11">Ferredoxin</fullName>
    </recommendedName>
</protein>
<dbReference type="PROSITE" id="PS51384">
    <property type="entry name" value="FAD_FR"/>
    <property type="match status" value="1"/>
</dbReference>
<evidence type="ECO:0000256" key="6">
    <source>
        <dbReference type="ARBA" id="ARBA00023014"/>
    </source>
</evidence>
<feature type="domain" description="2Fe-2S ferredoxin-type" evidence="7">
    <location>
        <begin position="228"/>
        <end position="317"/>
    </location>
</feature>
<dbReference type="InterPro" id="IPR036010">
    <property type="entry name" value="2Fe-2S_ferredoxin-like_sf"/>
</dbReference>
<dbReference type="SUPFAM" id="SSF54292">
    <property type="entry name" value="2Fe-2S ferredoxin-like"/>
    <property type="match status" value="1"/>
</dbReference>
<keyword evidence="5" id="KW-0408">Iron</keyword>
<dbReference type="Pfam" id="PF00111">
    <property type="entry name" value="Fer2"/>
    <property type="match status" value="1"/>
</dbReference>
<feature type="domain" description="FAD-binding FR-type" evidence="8">
    <location>
        <begin position="1"/>
        <end position="103"/>
    </location>
</feature>
<keyword evidence="3" id="KW-0479">Metal-binding</keyword>
<evidence type="ECO:0000313" key="10">
    <source>
        <dbReference type="Proteomes" id="UP000035963"/>
    </source>
</evidence>
<dbReference type="InterPro" id="IPR017927">
    <property type="entry name" value="FAD-bd_FR_type"/>
</dbReference>
<reference evidence="9 10" key="1">
    <citation type="journal article" date="2015" name="Genome Announc.">
        <title>Draft Genome Sequence of Burkholderia sp. Strain PML1(12), an Ectomycorrhizosphere-Inhabiting Bacterium with Effective Mineral-Weathering Ability.</title>
        <authorList>
            <person name="Uroz S."/>
            <person name="Oger P."/>
        </authorList>
    </citation>
    <scope>NUCLEOTIDE SEQUENCE [LARGE SCALE GENOMIC DNA]</scope>
    <source>
        <strain evidence="10">PML1(12)</strain>
    </source>
</reference>
<dbReference type="PATRIC" id="fig|908627.4.peg.1867"/>
<dbReference type="PANTHER" id="PTHR47354">
    <property type="entry name" value="NADH OXIDOREDUCTASE HCR"/>
    <property type="match status" value="1"/>
</dbReference>
<evidence type="ECO:0000256" key="5">
    <source>
        <dbReference type="ARBA" id="ARBA00023004"/>
    </source>
</evidence>
<accession>A0A0J1D2C5</accession>
<keyword evidence="10" id="KW-1185">Reference proteome</keyword>
<dbReference type="Gene3D" id="2.40.30.10">
    <property type="entry name" value="Translation factors"/>
    <property type="match status" value="1"/>
</dbReference>